<dbReference type="AlphaFoldDB" id="A0A177NEU7"/>
<evidence type="ECO:0000313" key="2">
    <source>
        <dbReference type="Proteomes" id="UP000078476"/>
    </source>
</evidence>
<evidence type="ECO:0000313" key="1">
    <source>
        <dbReference type="EMBL" id="OAI16144.1"/>
    </source>
</evidence>
<dbReference type="EMBL" id="LUUI01000098">
    <property type="protein sequence ID" value="OAI16144.1"/>
    <property type="molecule type" value="Genomic_DNA"/>
</dbReference>
<dbReference type="Pfam" id="PF06996">
    <property type="entry name" value="T6SS_TssG"/>
    <property type="match status" value="1"/>
</dbReference>
<dbReference type="Proteomes" id="UP000078476">
    <property type="component" value="Unassembled WGS sequence"/>
</dbReference>
<dbReference type="OrthoDB" id="1523296at2"/>
<protein>
    <submittedName>
        <fullName evidence="1">Type VI secretion protein</fullName>
    </submittedName>
</protein>
<gene>
    <name evidence="1" type="ORF">A1359_08655</name>
</gene>
<dbReference type="NCBIfam" id="TIGR03347">
    <property type="entry name" value="VI_chp_1"/>
    <property type="match status" value="1"/>
</dbReference>
<dbReference type="STRING" id="980561.A1359_08655"/>
<sequence length="354" mass="39518">MASENRPTSHVLIEELEKAAYRFDFFETLRLIEALHADKPRLGTSVKISDDAVRLSQEPELQFPASALAAYGVGRSGVPRLSVNFFGLFGPNGPLPLHLTEFARDRMRNHHDPTIARFADVFHHRMISLFYRAWANARPTVSYDRPQADRFAFYVGALMGNAGESFRHRDALNDRAKLFYAGHFSAQNKCPDGLQAIIADLLSIKVKIKEFVGEWMEIQPQDHSRLGYSPELATLGQSALLGAFVWGCQHKFRIILGPLNLPSYLSLLPGAEALAQLKAIVRNYIGDELVWDVQLVLKQQQVPVELTLGVPKPANSLSMNGEAKLGWTTWLGPRHSSIDADNLTLNPFFAVNSD</sequence>
<dbReference type="PANTHER" id="PTHR35564:SF4">
    <property type="entry name" value="CYTOPLASMIC PROTEIN"/>
    <property type="match status" value="1"/>
</dbReference>
<name>A0A177NEU7_9GAMM</name>
<organism evidence="1 2">
    <name type="scientific">Methylomonas lenta</name>
    <dbReference type="NCBI Taxonomy" id="980561"/>
    <lineage>
        <taxon>Bacteria</taxon>
        <taxon>Pseudomonadati</taxon>
        <taxon>Pseudomonadota</taxon>
        <taxon>Gammaproteobacteria</taxon>
        <taxon>Methylococcales</taxon>
        <taxon>Methylococcaceae</taxon>
        <taxon>Methylomonas</taxon>
    </lineage>
</organism>
<accession>A0A177NEU7</accession>
<dbReference type="InterPro" id="IPR010732">
    <property type="entry name" value="T6SS_TssG-like"/>
</dbReference>
<proteinExistence type="predicted"/>
<keyword evidence="2" id="KW-1185">Reference proteome</keyword>
<dbReference type="RefSeq" id="WP_066981873.1">
    <property type="nucleotide sequence ID" value="NZ_LUUI01000098.1"/>
</dbReference>
<dbReference type="PANTHER" id="PTHR35564">
    <property type="match status" value="1"/>
</dbReference>
<comment type="caution">
    <text evidence="1">The sequence shown here is derived from an EMBL/GenBank/DDBJ whole genome shotgun (WGS) entry which is preliminary data.</text>
</comment>
<reference evidence="1 2" key="1">
    <citation type="submission" date="2016-03" db="EMBL/GenBank/DDBJ databases">
        <authorList>
            <person name="Ploux O."/>
        </authorList>
    </citation>
    <scope>NUCLEOTIDE SEQUENCE [LARGE SCALE GENOMIC DNA]</scope>
    <source>
        <strain evidence="1 2">R-45370</strain>
    </source>
</reference>